<evidence type="ECO:0000256" key="1">
    <source>
        <dbReference type="PROSITE-ProRule" id="PRU00339"/>
    </source>
</evidence>
<dbReference type="Gene3D" id="1.25.40.10">
    <property type="entry name" value="Tetratricopeptide repeat domain"/>
    <property type="match status" value="2"/>
</dbReference>
<sequence>MTGHQRAEAAGTFYNTCPWPESRGRGEAANHRPSIVAIHGLNGHRDETWTAANGTHWLRDLLPNDLPNARIFCWGYDANTHGKRVSHQFLHDHAEELVSDLCRRRKRTDVQALIHSDAARKGALEEHRSIKTSTYGIIFMGTPHQGGNGVHFGKLLVNAASIHKTTNSQLLEHLERDSEWLQQQLRQYGPISGEFVTKFAYEEYKTPTALGHSIIVVPKASAVVPGSANAEQIMIHADHREMVKFESEEDSDYEKVSDHLIMMVEAAGSVVSLRWEEEIRVDAARSNLGQNFSVIFSLSEASETNHFVARQTELATMHEALSGGTDRNAVTLHGLGGIGKTQLAIAYIKAHRDNYSAIFWLNIKDEVSVKQSYLRLAKRILQDCPSASQLGVFTDDKRQDDVMAAVKRWLEHAKNTQWLVVFDNYDNPKVPGNTDPGAVDIRQFLPETYHGSVIITTRSSKVNVGRRMKVGKLEDVRDSLQILSDASHREGVIDDPNAAELAKELDGLPLALATAGAYLDQVATSFQGYLRLYKASWLKLQQTTPQLSSYEDRQLFTTWQLSYDHIKRQNKFSARLLQLWAYFDNQDLWFELLQEQNSSGPEWFARLAEDELSFHEAMRVLCNHGLAEADSSSEMDEIESTGYSMHTCVHEWTTHVLNQEWSKELARLSLYCVSLHVPVINAKGSWKTQRRLMQHASRCWSSVKAGKVEKENGLPVALGNLGNLFSTLSKLEEAEQMFDWALHGFQDALGANHVLTLHIVNSMGDLYTKQGKLIKAEKMYERALHGFETALGPNDTDTLNTFNCLGILYRRLDKLGEAEKMYQRALQGYKRALGPEDMTTINIANNLGLLYFDQRRLGEAEEMYLLALHGFEKSLGHNHPSTLNVVNNLGMLFAVQEQLEPAVEMYKRALQGKVNALGIDHSSTLGTINNMGMLYANHGRLNEAKEMYLQALKGKEKAFGPDHMSTLGTVNNLGMLYVAYERLDEAEEMFLRALRGKENALGPGHTSTLNTVNNLALVYKMTGKENEAWQLYARFPKTTTG</sequence>
<dbReference type="Pfam" id="PF00931">
    <property type="entry name" value="NB-ARC"/>
    <property type="match status" value="1"/>
</dbReference>
<dbReference type="PANTHER" id="PTHR46082:SF6">
    <property type="entry name" value="AAA+ ATPASE DOMAIN-CONTAINING PROTEIN-RELATED"/>
    <property type="match status" value="1"/>
</dbReference>
<organism evidence="3 4">
    <name type="scientific">Corynespora cassiicola Philippines</name>
    <dbReference type="NCBI Taxonomy" id="1448308"/>
    <lineage>
        <taxon>Eukaryota</taxon>
        <taxon>Fungi</taxon>
        <taxon>Dikarya</taxon>
        <taxon>Ascomycota</taxon>
        <taxon>Pezizomycotina</taxon>
        <taxon>Dothideomycetes</taxon>
        <taxon>Pleosporomycetidae</taxon>
        <taxon>Pleosporales</taxon>
        <taxon>Corynesporascaceae</taxon>
        <taxon>Corynespora</taxon>
    </lineage>
</organism>
<dbReference type="Gene3D" id="3.40.50.300">
    <property type="entry name" value="P-loop containing nucleotide triphosphate hydrolases"/>
    <property type="match status" value="1"/>
</dbReference>
<protein>
    <recommendedName>
        <fullName evidence="2">NB-ARC domain-containing protein</fullName>
    </recommendedName>
</protein>
<evidence type="ECO:0000259" key="2">
    <source>
        <dbReference type="Pfam" id="PF00931"/>
    </source>
</evidence>
<dbReference type="PROSITE" id="PS50005">
    <property type="entry name" value="TPR"/>
    <property type="match status" value="1"/>
</dbReference>
<dbReference type="Pfam" id="PF13424">
    <property type="entry name" value="TPR_12"/>
    <property type="match status" value="3"/>
</dbReference>
<evidence type="ECO:0000313" key="4">
    <source>
        <dbReference type="Proteomes" id="UP000240883"/>
    </source>
</evidence>
<dbReference type="SMART" id="SM00028">
    <property type="entry name" value="TPR"/>
    <property type="match status" value="7"/>
</dbReference>
<evidence type="ECO:0000313" key="3">
    <source>
        <dbReference type="EMBL" id="PSN60505.1"/>
    </source>
</evidence>
<dbReference type="SUPFAM" id="SSF53474">
    <property type="entry name" value="alpha/beta-Hydrolases"/>
    <property type="match status" value="1"/>
</dbReference>
<dbReference type="EMBL" id="KZ678148">
    <property type="protein sequence ID" value="PSN60505.1"/>
    <property type="molecule type" value="Genomic_DNA"/>
</dbReference>
<dbReference type="SUPFAM" id="SSF52540">
    <property type="entry name" value="P-loop containing nucleoside triphosphate hydrolases"/>
    <property type="match status" value="1"/>
</dbReference>
<gene>
    <name evidence="3" type="ORF">BS50DRAFT_593611</name>
</gene>
<dbReference type="Pfam" id="PF13374">
    <property type="entry name" value="TPR_10"/>
    <property type="match status" value="1"/>
</dbReference>
<dbReference type="SUPFAM" id="SSF48452">
    <property type="entry name" value="TPR-like"/>
    <property type="match status" value="1"/>
</dbReference>
<keyword evidence="4" id="KW-1185">Reference proteome</keyword>
<dbReference type="STRING" id="1448308.A0A2T2N4Y4"/>
<dbReference type="Proteomes" id="UP000240883">
    <property type="component" value="Unassembled WGS sequence"/>
</dbReference>
<proteinExistence type="predicted"/>
<dbReference type="InterPro" id="IPR002182">
    <property type="entry name" value="NB-ARC"/>
</dbReference>
<dbReference type="PANTHER" id="PTHR46082">
    <property type="entry name" value="ATP/GTP-BINDING PROTEIN-RELATED"/>
    <property type="match status" value="1"/>
</dbReference>
<feature type="domain" description="NB-ARC" evidence="2">
    <location>
        <begin position="312"/>
        <end position="463"/>
    </location>
</feature>
<dbReference type="InterPro" id="IPR053137">
    <property type="entry name" value="NLR-like"/>
</dbReference>
<dbReference type="InterPro" id="IPR029058">
    <property type="entry name" value="AB_hydrolase_fold"/>
</dbReference>
<dbReference type="GO" id="GO:0043531">
    <property type="term" value="F:ADP binding"/>
    <property type="evidence" value="ECO:0007669"/>
    <property type="project" value="InterPro"/>
</dbReference>
<name>A0A2T2N4Y4_CORCC</name>
<dbReference type="InterPro" id="IPR019734">
    <property type="entry name" value="TPR_rpt"/>
</dbReference>
<dbReference type="InterPro" id="IPR011990">
    <property type="entry name" value="TPR-like_helical_dom_sf"/>
</dbReference>
<dbReference type="OrthoDB" id="674604at2759"/>
<reference evidence="3 4" key="1">
    <citation type="journal article" date="2018" name="Front. Microbiol.">
        <title>Genome-Wide Analysis of Corynespora cassiicola Leaf Fall Disease Putative Effectors.</title>
        <authorList>
            <person name="Lopez D."/>
            <person name="Ribeiro S."/>
            <person name="Label P."/>
            <person name="Fumanal B."/>
            <person name="Venisse J.S."/>
            <person name="Kohler A."/>
            <person name="de Oliveira R.R."/>
            <person name="Labutti K."/>
            <person name="Lipzen A."/>
            <person name="Lail K."/>
            <person name="Bauer D."/>
            <person name="Ohm R.A."/>
            <person name="Barry K.W."/>
            <person name="Spatafora J."/>
            <person name="Grigoriev I.V."/>
            <person name="Martin F.M."/>
            <person name="Pujade-Renaud V."/>
        </authorList>
    </citation>
    <scope>NUCLEOTIDE SEQUENCE [LARGE SCALE GENOMIC DNA]</scope>
    <source>
        <strain evidence="3 4">Philippines</strain>
    </source>
</reference>
<dbReference type="PRINTS" id="PR00364">
    <property type="entry name" value="DISEASERSIST"/>
</dbReference>
<keyword evidence="1" id="KW-0802">TPR repeat</keyword>
<accession>A0A2T2N4Y4</accession>
<dbReference type="AlphaFoldDB" id="A0A2T2N4Y4"/>
<feature type="repeat" description="TPR" evidence="1">
    <location>
        <begin position="967"/>
        <end position="1000"/>
    </location>
</feature>
<dbReference type="InterPro" id="IPR027417">
    <property type="entry name" value="P-loop_NTPase"/>
</dbReference>